<evidence type="ECO:0000256" key="1">
    <source>
        <dbReference type="ARBA" id="ARBA00023125"/>
    </source>
</evidence>
<dbReference type="SUPFAM" id="SSF46689">
    <property type="entry name" value="Homeodomain-like"/>
    <property type="match status" value="1"/>
</dbReference>
<dbReference type="InterPro" id="IPR050109">
    <property type="entry name" value="HTH-type_TetR-like_transc_reg"/>
</dbReference>
<dbReference type="KEGG" id="rhs:A3Q41_02735"/>
<accession>A0A143QM69</accession>
<dbReference type="InterPro" id="IPR036271">
    <property type="entry name" value="Tet_transcr_reg_TetR-rel_C_sf"/>
</dbReference>
<organism evidence="4 5">
    <name type="scientific">Rhodococcoides fascians</name>
    <name type="common">Rhodococcus fascians</name>
    <dbReference type="NCBI Taxonomy" id="1828"/>
    <lineage>
        <taxon>Bacteria</taxon>
        <taxon>Bacillati</taxon>
        <taxon>Actinomycetota</taxon>
        <taxon>Actinomycetes</taxon>
        <taxon>Mycobacteriales</taxon>
        <taxon>Nocardiaceae</taxon>
        <taxon>Rhodococcoides</taxon>
    </lineage>
</organism>
<feature type="DNA-binding region" description="H-T-H motif" evidence="2">
    <location>
        <begin position="37"/>
        <end position="56"/>
    </location>
</feature>
<dbReference type="PROSITE" id="PS50977">
    <property type="entry name" value="HTH_TETR_2"/>
    <property type="match status" value="1"/>
</dbReference>
<sequence>MPYRRTPAVQARLDAGRTKLLAAAVEVLSTKGYAGLSVASVAAAAGVSAGSVYTHFDGKSDLVVEIFRQVCTREVAAVVAVAAHGSTSERVAAVVQTFAGRALKNRTMAYALLAEPVDPAVDAERLVFRRKFTAAFADAIVAGIAAGEIPDQDAAISAAGLVGAVGEVLVGPLSSHESVDVVPGLVAYSLRALGVRDEHT</sequence>
<keyword evidence="5" id="KW-1185">Reference proteome</keyword>
<proteinExistence type="predicted"/>
<evidence type="ECO:0000313" key="4">
    <source>
        <dbReference type="EMBL" id="AMY24029.1"/>
    </source>
</evidence>
<dbReference type="GO" id="GO:0003700">
    <property type="term" value="F:DNA-binding transcription factor activity"/>
    <property type="evidence" value="ECO:0007669"/>
    <property type="project" value="TreeGrafter"/>
</dbReference>
<dbReference type="PRINTS" id="PR00455">
    <property type="entry name" value="HTHTETR"/>
</dbReference>
<dbReference type="GO" id="GO:0000976">
    <property type="term" value="F:transcription cis-regulatory region binding"/>
    <property type="evidence" value="ECO:0007669"/>
    <property type="project" value="TreeGrafter"/>
</dbReference>
<dbReference type="Gene3D" id="1.10.10.60">
    <property type="entry name" value="Homeodomain-like"/>
    <property type="match status" value="1"/>
</dbReference>
<evidence type="ECO:0000256" key="2">
    <source>
        <dbReference type="PROSITE-ProRule" id="PRU00335"/>
    </source>
</evidence>
<dbReference type="PROSITE" id="PS01081">
    <property type="entry name" value="HTH_TETR_1"/>
    <property type="match status" value="1"/>
</dbReference>
<keyword evidence="1 2" id="KW-0238">DNA-binding</keyword>
<dbReference type="PANTHER" id="PTHR30055:SF226">
    <property type="entry name" value="HTH-TYPE TRANSCRIPTIONAL REGULATOR PKSA"/>
    <property type="match status" value="1"/>
</dbReference>
<accession>A0A260UFT7</accession>
<dbReference type="Pfam" id="PF00440">
    <property type="entry name" value="TetR_N"/>
    <property type="match status" value="1"/>
</dbReference>
<reference evidence="4 5" key="1">
    <citation type="journal article" date="2016" name="Genome Announc.">
        <title>Complete Genome and Plasmid Sequences for Rhodococcus fascians D188 and Draft Sequences for Rhodococcus Isolates PBTS 1 and PBTS 2.</title>
        <authorList>
            <person name="Stamler R.A."/>
            <person name="Vereecke D."/>
            <person name="Zhang Y."/>
            <person name="Schilkey F."/>
            <person name="Devitt N."/>
            <person name="Randall J.J."/>
        </authorList>
    </citation>
    <scope>NUCLEOTIDE SEQUENCE [LARGE SCALE GENOMIC DNA]</scope>
    <source>
        <strain evidence="4 5">PBTS2</strain>
    </source>
</reference>
<evidence type="ECO:0000259" key="3">
    <source>
        <dbReference type="PROSITE" id="PS50977"/>
    </source>
</evidence>
<dbReference type="RefSeq" id="WP_027496005.1">
    <property type="nucleotide sequence ID" value="NZ_CP015220.1"/>
</dbReference>
<protein>
    <submittedName>
        <fullName evidence="4">HTH-type transcriptional regulator MtrR</fullName>
    </submittedName>
</protein>
<dbReference type="SUPFAM" id="SSF48498">
    <property type="entry name" value="Tetracyclin repressor-like, C-terminal domain"/>
    <property type="match status" value="1"/>
</dbReference>
<evidence type="ECO:0000313" key="5">
    <source>
        <dbReference type="Proteomes" id="UP000076038"/>
    </source>
</evidence>
<dbReference type="InterPro" id="IPR023772">
    <property type="entry name" value="DNA-bd_HTH_TetR-type_CS"/>
</dbReference>
<dbReference type="Pfam" id="PF17932">
    <property type="entry name" value="TetR_C_24"/>
    <property type="match status" value="1"/>
</dbReference>
<reference evidence="5" key="2">
    <citation type="submission" date="2016-04" db="EMBL/GenBank/DDBJ databases">
        <title>Complete Genome and Plasmid Sequences for Rhodococcus fascians D188 and Draft Sequences for Rhodococcus spp. Isolates PBTS 1 and PBTS 2.</title>
        <authorList>
            <person name="Stamer R."/>
            <person name="Vereecke D."/>
            <person name="Zhang Y."/>
            <person name="Schilkey F."/>
            <person name="Devitt N."/>
            <person name="Randall J."/>
        </authorList>
    </citation>
    <scope>NUCLEOTIDE SEQUENCE [LARGE SCALE GENOMIC DNA]</scope>
    <source>
        <strain evidence="5">PBTS2</strain>
    </source>
</reference>
<name>A0A143QM69_RHOFA</name>
<dbReference type="PANTHER" id="PTHR30055">
    <property type="entry name" value="HTH-TYPE TRANSCRIPTIONAL REGULATOR RUTR"/>
    <property type="match status" value="1"/>
</dbReference>
<dbReference type="InterPro" id="IPR009057">
    <property type="entry name" value="Homeodomain-like_sf"/>
</dbReference>
<feature type="domain" description="HTH tetR-type" evidence="3">
    <location>
        <begin position="14"/>
        <end position="74"/>
    </location>
</feature>
<dbReference type="Gene3D" id="1.10.357.10">
    <property type="entry name" value="Tetracycline Repressor, domain 2"/>
    <property type="match status" value="1"/>
</dbReference>
<dbReference type="Proteomes" id="UP000076038">
    <property type="component" value="Chromosome"/>
</dbReference>
<gene>
    <name evidence="4" type="primary">mtrR_2</name>
    <name evidence="4" type="ORF">A3Q41_02735</name>
</gene>
<dbReference type="PATRIC" id="fig|1653479.3.peg.2764"/>
<dbReference type="OrthoDB" id="63332at2"/>
<dbReference type="AlphaFoldDB" id="A0A143QM69"/>
<dbReference type="InterPro" id="IPR041490">
    <property type="entry name" value="KstR2_TetR_C"/>
</dbReference>
<dbReference type="EMBL" id="CP015220">
    <property type="protein sequence ID" value="AMY24029.1"/>
    <property type="molecule type" value="Genomic_DNA"/>
</dbReference>
<dbReference type="InterPro" id="IPR001647">
    <property type="entry name" value="HTH_TetR"/>
</dbReference>